<sequence length="68" mass="7584">MAKHTATEADVRWAHRFLRLTTPYEAMPPQLRAAVTAAASALAPKFRWRPTNPPSVDLKRRAAGDLDD</sequence>
<feature type="region of interest" description="Disordered" evidence="1">
    <location>
        <begin position="48"/>
        <end position="68"/>
    </location>
</feature>
<dbReference type="Proteomes" id="UP000306261">
    <property type="component" value="Segment"/>
</dbReference>
<feature type="compositionally biased region" description="Basic and acidic residues" evidence="1">
    <location>
        <begin position="57"/>
        <end position="68"/>
    </location>
</feature>
<proteinExistence type="predicted"/>
<organism evidence="2 3">
    <name type="scientific">Ralstonia phage RsoM1USA</name>
    <dbReference type="NCBI Taxonomy" id="2991867"/>
    <lineage>
        <taxon>Viruses</taxon>
        <taxon>Duplodnaviria</taxon>
        <taxon>Heunggongvirae</taxon>
        <taxon>Uroviricota</taxon>
        <taxon>Caudoviricetes</taxon>
        <taxon>Peduoviridae</taxon>
        <taxon>Aresaunavirus</taxon>
        <taxon>Aresaunavirus RsoM1USA</taxon>
    </lineage>
</organism>
<evidence type="ECO:0000313" key="2">
    <source>
        <dbReference type="EMBL" id="AVP40038.1"/>
    </source>
</evidence>
<evidence type="ECO:0000313" key="3">
    <source>
        <dbReference type="Proteomes" id="UP000306261"/>
    </source>
</evidence>
<protein>
    <submittedName>
        <fullName evidence="2">Uncharacterized protein</fullName>
    </submittedName>
</protein>
<reference evidence="2 3" key="1">
    <citation type="submission" date="2018-01" db="EMBL/GenBank/DDBJ databases">
        <authorList>
            <person name="Addy H.S."/>
            <person name="Ahmad A.A."/>
            <person name="Huang Q."/>
        </authorList>
    </citation>
    <scope>NUCLEOTIDE SEQUENCE [LARGE SCALE GENOMIC DNA]</scope>
</reference>
<accession>A0A9W3Y8D4</accession>
<dbReference type="EMBL" id="MG747435">
    <property type="protein sequence ID" value="AVP40038.1"/>
    <property type="molecule type" value="Genomic_DNA"/>
</dbReference>
<evidence type="ECO:0000256" key="1">
    <source>
        <dbReference type="SAM" id="MobiDB-lite"/>
    </source>
</evidence>
<gene>
    <name evidence="2" type="ORF">RsoM1USA_46</name>
</gene>
<name>A0A9W3Y8D4_9CAUD</name>
<keyword evidence="3" id="KW-1185">Reference proteome</keyword>